<dbReference type="Pfam" id="PF00550">
    <property type="entry name" value="PP-binding"/>
    <property type="match status" value="1"/>
</dbReference>
<accession>A0ABR2HQL9</accession>
<dbReference type="Gene3D" id="3.30.70.3290">
    <property type="match status" value="1"/>
</dbReference>
<feature type="compositionally biased region" description="Polar residues" evidence="8">
    <location>
        <begin position="2005"/>
        <end position="2016"/>
    </location>
</feature>
<evidence type="ECO:0000256" key="4">
    <source>
        <dbReference type="ARBA" id="ARBA00023002"/>
    </source>
</evidence>
<keyword evidence="6" id="KW-0012">Acyltransferase</keyword>
<dbReference type="Gene3D" id="3.40.47.10">
    <property type="match status" value="2"/>
</dbReference>
<evidence type="ECO:0000313" key="12">
    <source>
        <dbReference type="EMBL" id="KAK8850992.1"/>
    </source>
</evidence>
<feature type="domain" description="Ketosynthase family 3 (KS3)" evidence="10">
    <location>
        <begin position="4"/>
        <end position="342"/>
    </location>
</feature>
<keyword evidence="4" id="KW-0560">Oxidoreductase</keyword>
<dbReference type="PROSITE" id="PS52019">
    <property type="entry name" value="PKS_MFAS_DH"/>
    <property type="match status" value="1"/>
</dbReference>
<dbReference type="InterPro" id="IPR016036">
    <property type="entry name" value="Malonyl_transacylase_ACP-bd"/>
</dbReference>
<dbReference type="SUPFAM" id="SSF52151">
    <property type="entry name" value="FabD/lysophospholipase-like"/>
    <property type="match status" value="1"/>
</dbReference>
<evidence type="ECO:0000259" key="9">
    <source>
        <dbReference type="PROSITE" id="PS50075"/>
    </source>
</evidence>
<dbReference type="SMART" id="SM00825">
    <property type="entry name" value="PKS_KS"/>
    <property type="match status" value="1"/>
</dbReference>
<feature type="region of interest" description="C-terminal hotdog fold" evidence="7">
    <location>
        <begin position="1031"/>
        <end position="1184"/>
    </location>
</feature>
<keyword evidence="5" id="KW-0511">Multifunctional enzyme</keyword>
<gene>
    <name evidence="12" type="ORF">PGQ11_013471</name>
</gene>
<dbReference type="PROSITE" id="PS00012">
    <property type="entry name" value="PHOSPHOPANTETHEINE"/>
    <property type="match status" value="1"/>
</dbReference>
<dbReference type="InterPro" id="IPR036736">
    <property type="entry name" value="ACP-like_sf"/>
</dbReference>
<dbReference type="InterPro" id="IPR014043">
    <property type="entry name" value="Acyl_transferase_dom"/>
</dbReference>
<reference evidence="12 13" key="1">
    <citation type="journal article" date="2024" name="IMA Fungus">
        <title>Apiospora arundinis, a panoply of carbohydrate-active enzymes and secondary metabolites.</title>
        <authorList>
            <person name="Sorensen T."/>
            <person name="Petersen C."/>
            <person name="Muurmann A.T."/>
            <person name="Christiansen J.V."/>
            <person name="Brundto M.L."/>
            <person name="Overgaard C.K."/>
            <person name="Boysen A.T."/>
            <person name="Wollenberg R.D."/>
            <person name="Larsen T.O."/>
            <person name="Sorensen J.L."/>
            <person name="Nielsen K.L."/>
            <person name="Sondergaard T.E."/>
        </authorList>
    </citation>
    <scope>NUCLEOTIDE SEQUENCE [LARGE SCALE GENOMIC DNA]</scope>
    <source>
        <strain evidence="12 13">AAU 773</strain>
    </source>
</reference>
<feature type="domain" description="Carrier" evidence="9">
    <location>
        <begin position="2020"/>
        <end position="2097"/>
    </location>
</feature>
<dbReference type="SUPFAM" id="SSF47336">
    <property type="entry name" value="ACP-like"/>
    <property type="match status" value="1"/>
</dbReference>
<dbReference type="PROSITE" id="PS50075">
    <property type="entry name" value="CARRIER"/>
    <property type="match status" value="1"/>
</dbReference>
<dbReference type="Pfam" id="PF02801">
    <property type="entry name" value="Ketoacyl-synt_C"/>
    <property type="match status" value="1"/>
</dbReference>
<dbReference type="CDD" id="cd00833">
    <property type="entry name" value="PKS"/>
    <property type="match status" value="1"/>
</dbReference>
<dbReference type="PANTHER" id="PTHR43775">
    <property type="entry name" value="FATTY ACID SYNTHASE"/>
    <property type="match status" value="1"/>
</dbReference>
<dbReference type="InterPro" id="IPR029063">
    <property type="entry name" value="SAM-dependent_MTases_sf"/>
</dbReference>
<dbReference type="InterPro" id="IPR020841">
    <property type="entry name" value="PKS_Beta-ketoAc_synthase_dom"/>
</dbReference>
<dbReference type="Gene3D" id="3.40.366.10">
    <property type="entry name" value="Malonyl-Coenzyme A Acyl Carrier Protein, domain 2"/>
    <property type="match status" value="1"/>
</dbReference>
<dbReference type="SUPFAM" id="SSF53335">
    <property type="entry name" value="S-adenosyl-L-methionine-dependent methyltransferases"/>
    <property type="match status" value="1"/>
</dbReference>
<evidence type="ECO:0000256" key="5">
    <source>
        <dbReference type="ARBA" id="ARBA00023268"/>
    </source>
</evidence>
<dbReference type="PROSITE" id="PS52004">
    <property type="entry name" value="KS3_2"/>
    <property type="match status" value="1"/>
</dbReference>
<dbReference type="InterPro" id="IPR013968">
    <property type="entry name" value="PKS_KR"/>
</dbReference>
<dbReference type="SMART" id="SM00822">
    <property type="entry name" value="PKS_KR"/>
    <property type="match status" value="1"/>
</dbReference>
<dbReference type="InterPro" id="IPR009081">
    <property type="entry name" value="PP-bd_ACP"/>
</dbReference>
<keyword evidence="3" id="KW-0808">Transferase</keyword>
<feature type="domain" description="PKS/mFAS DH" evidence="11">
    <location>
        <begin position="878"/>
        <end position="1184"/>
    </location>
</feature>
<dbReference type="InterPro" id="IPR016039">
    <property type="entry name" value="Thiolase-like"/>
</dbReference>
<dbReference type="SMART" id="SM00827">
    <property type="entry name" value="PKS_AT"/>
    <property type="match status" value="1"/>
</dbReference>
<evidence type="ECO:0000256" key="3">
    <source>
        <dbReference type="ARBA" id="ARBA00022679"/>
    </source>
</evidence>
<dbReference type="Pfam" id="PF08242">
    <property type="entry name" value="Methyltransf_12"/>
    <property type="match status" value="1"/>
</dbReference>
<dbReference type="SUPFAM" id="SSF51735">
    <property type="entry name" value="NAD(P)-binding Rossmann-fold domains"/>
    <property type="match status" value="1"/>
</dbReference>
<dbReference type="InterPro" id="IPR016035">
    <property type="entry name" value="Acyl_Trfase/lysoPLipase"/>
</dbReference>
<dbReference type="Pfam" id="PF00109">
    <property type="entry name" value="ketoacyl-synt"/>
    <property type="match status" value="1"/>
</dbReference>
<dbReference type="Gene3D" id="1.10.1200.10">
    <property type="entry name" value="ACP-like"/>
    <property type="match status" value="1"/>
</dbReference>
<evidence type="ECO:0000256" key="1">
    <source>
        <dbReference type="ARBA" id="ARBA00022450"/>
    </source>
</evidence>
<organism evidence="12 13">
    <name type="scientific">Apiospora arundinis</name>
    <dbReference type="NCBI Taxonomy" id="335852"/>
    <lineage>
        <taxon>Eukaryota</taxon>
        <taxon>Fungi</taxon>
        <taxon>Dikarya</taxon>
        <taxon>Ascomycota</taxon>
        <taxon>Pezizomycotina</taxon>
        <taxon>Sordariomycetes</taxon>
        <taxon>Xylariomycetidae</taxon>
        <taxon>Amphisphaeriales</taxon>
        <taxon>Apiosporaceae</taxon>
        <taxon>Apiospora</taxon>
    </lineage>
</organism>
<evidence type="ECO:0000256" key="7">
    <source>
        <dbReference type="PROSITE-ProRule" id="PRU01363"/>
    </source>
</evidence>
<dbReference type="InterPro" id="IPR049900">
    <property type="entry name" value="PKS_mFAS_DH"/>
</dbReference>
<dbReference type="InterPro" id="IPR036291">
    <property type="entry name" value="NAD(P)-bd_dom_sf"/>
</dbReference>
<dbReference type="InterPro" id="IPR050091">
    <property type="entry name" value="PKS_NRPS_Biosynth_Enz"/>
</dbReference>
<dbReference type="InterPro" id="IPR057326">
    <property type="entry name" value="KR_dom"/>
</dbReference>
<feature type="region of interest" description="Disordered" evidence="8">
    <location>
        <begin position="1997"/>
        <end position="2026"/>
    </location>
</feature>
<sequence>MDDRQPLAVVGYAYRAPGTGRKGLWEFLAEAKSAWSKIPSERFNADQFYHPDSAKAGFISSQGGHFLPDDIYEFDAGFFNIKAEEARHMDPQHRLLLECAFEAIEHAALRLSDLAGTDVGVFCANDYSDYASQIALSPSGRSFAYDVKASGFGKGEGGGCIFLKPLRDALANGDPIRAVVRNAVCCHSGRTAGITMPSQTAQMALLKRLHTAIRLDPNDTTFVEGHGTGTAVGDPVDAGAIAAVLGSNNSSSNPLHIGSIKSNFGHLEGASGIISIIKSIMMLERGEMLPNAGFEKMNPKIEGGERLKVLTNPIPWRCNGLKRVCVMNSGFGGSSGAVLLEESPLPVQRRSAIATNGTPTEGQAMQIESGYENTANGPLDESILGGNPNSGSEKYAFVFSAKSFNSLKMYLSSFVEYTERAAHSPHLLKNICYTLGQRRTNFPQRVAVTADSLVSLKTQLLSMVTGDNLQAEKRRDAAVGYIFTGQGAQYFRMAMDLRCYDVFSNAIRDATETLRQLGAKWNLSQELEEPEHLSRVDNVEVSQPACTAIQIGLVLLLRSWGLSPSTVMGHSSGEIAAAFAAGFLSQETAMAIAYQRGVAANLLLHKKTVQGAMLALGASRDTAATLLADELGRVTVAAVNSPESVTVSGDLAAVDRVYAKAQKQGLFARKLKVGVAYHSFHMQQVADLYLESIKPFFFDGPPSPKFHSNTPLFISSVTGRVEAADTVGPTYWVQNLVQPVNFCQATQTLFSLDKEHKVGNSQIVIRRPDVFIEIGPHPALKTPFLQTFENARITHHEAGVKYLASLARNQNAEKTILDLAGTLFTMGVPINLAEVNRATDTTSLTVVDIPPYEWDKATRYTSQSRVTTEKLRGGSPYNPLIGWCSDRVAAGQDFRNIISLDDMPWTRGYTLHGKPHLPPVAYLSMGIEAFNSLNPDSILSTVVVREASFLQSLALEEDGVLDITTRMRRLDDDQSTDVALPQPWAFEVASWSEVGGWAVHCRGVVESRADADLHASPRVQDALKVLQDGTLEVRSPANEYAILKKHGLTYGGTSSITMVDLKQGPGRVVHTVKVPGSNQKQSSKNLATDPQTLDSFFHSLGMIQELTRQRLASSPTSLCSWQISDIPQEACQNLTVVTNRLAQDLKSGTMTVSLVVFQVSGRSPKPVAALDFLELKLVPDPNSEHQTPLLPVTFWNKTVPSIDFMEGSYLSGIISTQLAPIDERELRRIHELNSLSMYFISRMSAELADANLSGLPRHLSMFLAWTKRLVAQDFAMPRDPAEMITDFSKGNASDQLTCRVGGQMTDIMLGKKQVLDLMLQDDLLSRYYIENTACARGNDAVAGYVQRLIDCNPDLRILEIGGGTASTALPVLTAIHDATNGATSYFHYTFTDISASFFENAREKLGAWSDRITFQKLDIGQPPESQGFQPNSYDLIIAANVLHVTSDMDVTMRHVRSLLKPSGKLALLEIVKDLMPFGFPFAMLPGWWAAEDEYRSIDGPLMSEQTWTSLLTKNGFSGIEGRVDDYPNDKDSLYSAMWSSAVAQPATAKTHPSFAVCATGSGSCSAFAERLSIELASRFGARSRTQTLAELATGDKPLCVIVDDPQASILSNLSEMAFRALKEIWTNAAGLLWILPEEAHPDAEMIRGFLKAIRQEDSSKSYLLLDKVPMGPRGVATAIRIAQRLLSTDPAVRLEQEFSLVNEVIHVPRLFRAHSAKEVFALEAAGEDSSPMYRAPGTLLRPDATYIITGGTGGIGRSIAGWMATQGAKYIVMLGRSGPSRPDVAALLQTFEGTDICMRAITCDVGSHTDMVRAAESLGDLPKVRGVIHGAMCLRDAMLVNSTYDDWINITSPKIQGAWNVHHIFQDLDFFVALSSLDGVMGNVGQSIYSGTSTFLDAFVDHRLGLGLPAVCITLPVITEIGFAAASKLSERISNSLAYTFDVPQVHTMVKAAIIGPASGVFSKGWSFSFFQDRVSPETEPLDWECFLPCAAVRRPVETSGGGRQTSDPSAKGSQETDGDLSESAMERVGDKISSVTMIDRHEITPERDLTEYGLDSLVAVDLRNWIRRTFGVDLALKKIVQSSNLRSLTEDILSEVKA</sequence>
<dbReference type="Proteomes" id="UP001390339">
    <property type="component" value="Unassembled WGS sequence"/>
</dbReference>
<dbReference type="InterPro" id="IPR049552">
    <property type="entry name" value="PKS_DH_N"/>
</dbReference>
<name>A0ABR2HQL9_9PEZI</name>
<dbReference type="Pfam" id="PF08659">
    <property type="entry name" value="KR"/>
    <property type="match status" value="1"/>
</dbReference>
<keyword evidence="1" id="KW-0596">Phosphopantetheine</keyword>
<dbReference type="InterPro" id="IPR001227">
    <property type="entry name" value="Ac_transferase_dom_sf"/>
</dbReference>
<dbReference type="InterPro" id="IPR020806">
    <property type="entry name" value="PKS_PP-bd"/>
</dbReference>
<dbReference type="EMBL" id="JAPCWZ010000009">
    <property type="protein sequence ID" value="KAK8850992.1"/>
    <property type="molecule type" value="Genomic_DNA"/>
</dbReference>
<dbReference type="CDD" id="cd02440">
    <property type="entry name" value="AdoMet_MTases"/>
    <property type="match status" value="1"/>
</dbReference>
<comment type="caution">
    <text evidence="7">Lacks conserved residue(s) required for the propagation of feature annotation.</text>
</comment>
<dbReference type="InterPro" id="IPR014030">
    <property type="entry name" value="Ketoacyl_synth_N"/>
</dbReference>
<dbReference type="SUPFAM" id="SSF53901">
    <property type="entry name" value="Thiolase-like"/>
    <property type="match status" value="2"/>
</dbReference>
<dbReference type="Pfam" id="PF22621">
    <property type="entry name" value="CurL-like_PKS_C"/>
    <property type="match status" value="1"/>
</dbReference>
<dbReference type="Pfam" id="PF00698">
    <property type="entry name" value="Acyl_transf_1"/>
    <property type="match status" value="1"/>
</dbReference>
<dbReference type="InterPro" id="IPR042104">
    <property type="entry name" value="PKS_dehydratase_sf"/>
</dbReference>
<feature type="region of interest" description="N-terminal hotdog fold" evidence="7">
    <location>
        <begin position="878"/>
        <end position="1012"/>
    </location>
</feature>
<dbReference type="InterPro" id="IPR006162">
    <property type="entry name" value="Ppantetheine_attach_site"/>
</dbReference>
<evidence type="ECO:0000259" key="10">
    <source>
        <dbReference type="PROSITE" id="PS52004"/>
    </source>
</evidence>
<protein>
    <submittedName>
        <fullName evidence="12">Polyketide synthase</fullName>
    </submittedName>
</protein>
<evidence type="ECO:0000256" key="8">
    <source>
        <dbReference type="SAM" id="MobiDB-lite"/>
    </source>
</evidence>
<comment type="caution">
    <text evidence="12">The sequence shown here is derived from an EMBL/GenBank/DDBJ whole genome shotgun (WGS) entry which is preliminary data.</text>
</comment>
<dbReference type="SUPFAM" id="SSF55048">
    <property type="entry name" value="Probable ACP-binding domain of malonyl-CoA ACP transacylase"/>
    <property type="match status" value="1"/>
</dbReference>
<dbReference type="InterPro" id="IPR014031">
    <property type="entry name" value="Ketoacyl_synth_C"/>
</dbReference>
<dbReference type="SMART" id="SM00823">
    <property type="entry name" value="PKS_PP"/>
    <property type="match status" value="1"/>
</dbReference>
<dbReference type="Gene3D" id="3.40.50.720">
    <property type="entry name" value="NAD(P)-binding Rossmann-like Domain"/>
    <property type="match status" value="1"/>
</dbReference>
<dbReference type="PANTHER" id="PTHR43775:SF29">
    <property type="entry name" value="ASPERFURANONE POLYKETIDE SYNTHASE AFOG-RELATED"/>
    <property type="match status" value="1"/>
</dbReference>
<dbReference type="InterPro" id="IPR013217">
    <property type="entry name" value="Methyltransf_12"/>
</dbReference>
<dbReference type="SMART" id="SM00826">
    <property type="entry name" value="PKS_DH"/>
    <property type="match status" value="1"/>
</dbReference>
<evidence type="ECO:0000256" key="2">
    <source>
        <dbReference type="ARBA" id="ARBA00022553"/>
    </source>
</evidence>
<dbReference type="Gene3D" id="3.40.50.150">
    <property type="entry name" value="Vaccinia Virus protein VP39"/>
    <property type="match status" value="1"/>
</dbReference>
<evidence type="ECO:0000313" key="13">
    <source>
        <dbReference type="Proteomes" id="UP001390339"/>
    </source>
</evidence>
<keyword evidence="13" id="KW-1185">Reference proteome</keyword>
<dbReference type="Pfam" id="PF21089">
    <property type="entry name" value="PKS_DH_N"/>
    <property type="match status" value="1"/>
</dbReference>
<dbReference type="Gene3D" id="3.10.129.110">
    <property type="entry name" value="Polyketide synthase dehydratase"/>
    <property type="match status" value="1"/>
</dbReference>
<keyword evidence="2" id="KW-0597">Phosphoprotein</keyword>
<evidence type="ECO:0000259" key="11">
    <source>
        <dbReference type="PROSITE" id="PS52019"/>
    </source>
</evidence>
<dbReference type="InterPro" id="IPR020807">
    <property type="entry name" value="PKS_DH"/>
</dbReference>
<evidence type="ECO:0000256" key="6">
    <source>
        <dbReference type="ARBA" id="ARBA00023315"/>
    </source>
</evidence>
<proteinExistence type="predicted"/>